<feature type="compositionally biased region" description="Acidic residues" evidence="1">
    <location>
        <begin position="175"/>
        <end position="184"/>
    </location>
</feature>
<evidence type="ECO:0000256" key="1">
    <source>
        <dbReference type="SAM" id="MobiDB-lite"/>
    </source>
</evidence>
<organism evidence="3 4">
    <name type="scientific">Carnobacterium antarcticum</name>
    <dbReference type="NCBI Taxonomy" id="2126436"/>
    <lineage>
        <taxon>Bacteria</taxon>
        <taxon>Bacillati</taxon>
        <taxon>Bacillota</taxon>
        <taxon>Bacilli</taxon>
        <taxon>Lactobacillales</taxon>
        <taxon>Carnobacteriaceae</taxon>
        <taxon>Carnobacterium</taxon>
    </lineage>
</organism>
<name>A0ABW4NMY5_9LACT</name>
<evidence type="ECO:0000313" key="3">
    <source>
        <dbReference type="EMBL" id="MFD1799805.1"/>
    </source>
</evidence>
<dbReference type="Proteomes" id="UP001597285">
    <property type="component" value="Unassembled WGS sequence"/>
</dbReference>
<sequence>MKKTKFFIAIGFFSLISILVSGCSSGAKNDEAVVQDQTVQAIERVLQQTLNAPDEELLAEYYYLVNSEAASDEREEPETGTLDTLLEERFGDYFTEQGYEKFIDELAFNYSIGAEASEYQLIIDKIDVTQDEDHPHHYTFDVQLICITDDGEEKIVLITGQAESQEKGKLASLEINDDEGIEQEMADKSQEHH</sequence>
<proteinExistence type="predicted"/>
<comment type="caution">
    <text evidence="3">The sequence shown here is derived from an EMBL/GenBank/DDBJ whole genome shotgun (WGS) entry which is preliminary data.</text>
</comment>
<evidence type="ECO:0008006" key="5">
    <source>
        <dbReference type="Google" id="ProtNLM"/>
    </source>
</evidence>
<feature type="region of interest" description="Disordered" evidence="1">
    <location>
        <begin position="167"/>
        <end position="193"/>
    </location>
</feature>
<dbReference type="PROSITE" id="PS51257">
    <property type="entry name" value="PROKAR_LIPOPROTEIN"/>
    <property type="match status" value="1"/>
</dbReference>
<feature type="signal peptide" evidence="2">
    <location>
        <begin position="1"/>
        <end position="29"/>
    </location>
</feature>
<reference evidence="4" key="1">
    <citation type="journal article" date="2019" name="Int. J. Syst. Evol. Microbiol.">
        <title>The Global Catalogue of Microorganisms (GCM) 10K type strain sequencing project: providing services to taxonomists for standard genome sequencing and annotation.</title>
        <authorList>
            <consortium name="The Broad Institute Genomics Platform"/>
            <consortium name="The Broad Institute Genome Sequencing Center for Infectious Disease"/>
            <person name="Wu L."/>
            <person name="Ma J."/>
        </authorList>
    </citation>
    <scope>NUCLEOTIDE SEQUENCE [LARGE SCALE GENOMIC DNA]</scope>
    <source>
        <strain evidence="4">KCTC 42143</strain>
    </source>
</reference>
<dbReference type="RefSeq" id="WP_058919836.1">
    <property type="nucleotide sequence ID" value="NZ_JBHSQC010000015.1"/>
</dbReference>
<keyword evidence="2" id="KW-0732">Signal</keyword>
<keyword evidence="4" id="KW-1185">Reference proteome</keyword>
<dbReference type="EMBL" id="JBHUFF010000014">
    <property type="protein sequence ID" value="MFD1799805.1"/>
    <property type="molecule type" value="Genomic_DNA"/>
</dbReference>
<protein>
    <recommendedName>
        <fullName evidence="5">DUF5104 domain-containing protein</fullName>
    </recommendedName>
</protein>
<evidence type="ECO:0000313" key="4">
    <source>
        <dbReference type="Proteomes" id="UP001597285"/>
    </source>
</evidence>
<gene>
    <name evidence="3" type="ORF">ACFSBK_08090</name>
</gene>
<feature type="chain" id="PRO_5046047465" description="DUF5104 domain-containing protein" evidence="2">
    <location>
        <begin position="30"/>
        <end position="193"/>
    </location>
</feature>
<accession>A0ABW4NMY5</accession>
<evidence type="ECO:0000256" key="2">
    <source>
        <dbReference type="SAM" id="SignalP"/>
    </source>
</evidence>